<dbReference type="Pfam" id="PF08398">
    <property type="entry name" value="Phospholip_A2_4"/>
    <property type="match status" value="1"/>
</dbReference>
<evidence type="ECO:0000256" key="4">
    <source>
        <dbReference type="ARBA" id="ARBA00022561"/>
    </source>
</evidence>
<evidence type="ECO:0000313" key="9">
    <source>
        <dbReference type="EMBL" id="QJQ50420.1"/>
    </source>
</evidence>
<dbReference type="Pfam" id="PF00740">
    <property type="entry name" value="VP1_2"/>
    <property type="match status" value="1"/>
</dbReference>
<evidence type="ECO:0000259" key="7">
    <source>
        <dbReference type="Pfam" id="PF00740"/>
    </source>
</evidence>
<reference evidence="9 10" key="1">
    <citation type="journal article" date="2020" name="Viruses">
        <title>Virome of a Feline Outbreak of Diarrhea and Vomiting Includes Bocaviruses and a Novel Chapparvovirus.</title>
        <authorList>
            <person name="Li Y."/>
            <person name="Gordon E."/>
            <person name="Idle A."/>
            <person name="Altan E."/>
            <person name="Seguin M.A."/>
            <person name="Estrada M."/>
            <person name="Deng X."/>
            <person name="Delwart E."/>
        </authorList>
    </citation>
    <scope>NUCLEOTIDE SEQUENCE [LARGE SCALE GENOMIC DNA]</scope>
    <source>
        <strain evidence="9">VRI 849</strain>
    </source>
</reference>
<comment type="similarity">
    <text evidence="2">Belongs to the parvoviridae capsid protein family.</text>
</comment>
<feature type="domain" description="Phospholipase A2-like" evidence="8">
    <location>
        <begin position="1"/>
        <end position="70"/>
    </location>
</feature>
<dbReference type="InterPro" id="IPR036952">
    <property type="entry name" value="VP1/VP2"/>
</dbReference>
<evidence type="ECO:0000256" key="5">
    <source>
        <dbReference type="ARBA" id="ARBA00022844"/>
    </source>
</evidence>
<dbReference type="Gene3D" id="2.170.30.10">
    <property type="entry name" value="Parvovirus coat protein VP1/VP2"/>
    <property type="match status" value="1"/>
</dbReference>
<evidence type="ECO:0000256" key="6">
    <source>
        <dbReference type="SAM" id="MobiDB-lite"/>
    </source>
</evidence>
<dbReference type="InterPro" id="IPR013607">
    <property type="entry name" value="Phospholipase_A2-like"/>
</dbReference>
<dbReference type="GeneID" id="80536698"/>
<evidence type="ECO:0000256" key="1">
    <source>
        <dbReference type="ARBA" id="ARBA00004328"/>
    </source>
</evidence>
<dbReference type="RefSeq" id="YP_010798484.1">
    <property type="nucleotide sequence ID" value="NC_076473.1"/>
</dbReference>
<dbReference type="GO" id="GO:0039615">
    <property type="term" value="C:T=1 icosahedral viral capsid"/>
    <property type="evidence" value="ECO:0007669"/>
    <property type="project" value="UniProtKB-KW"/>
</dbReference>
<keyword evidence="5" id="KW-0946">Virion</keyword>
<sequence>MGPGNSLQAGKPVNPLDEAAREHDFAYQAIQNQGINPYINYNQADKDFQKRIQGDTSLPGNLARIFFHLKSKVAPDISDPSEQVDAKEEGEDPAPTAETLLPAPANTASTGGTASTGPEGQPGEEPPKKRRRLQRKRGRLITMSDMSADAPIPTSIRAGDPGPANAWTNSASWGNGTVTTRATRTWVCPAYNNHLYKSLQLKFTNSDINTGPKSHFGWSTPWAYFDFNRFHCLWSPRDWQRLVNNNTGFRPKSLKVSVFNVQIKEVSTIQNTKQILTSTGGTVQILEDKRHTLPYVLSSCTTGAFSPFPNDITILPQYAYVSMHELGEPTQDTAFFCLEGMDSAILGNGDSYEYIYYFPALPFHSAYQINQFLHQTANPLLDQYLWMVTGTDNQGQPTWGRPQKADYMHHYQNWLYGPQWQVQMMQMSTQNYKNLSQAQWDQSNPRVQLFNQGLLPIKPGVPGFSGSTTNVSAPNNTIYYDVSDSRQKAGSTIGTTGPDNTRGTPVGIDMAHEGEVRTTNLPAAPQVFYPSGSNATVATATATAMKNAQQGSTDQLHYLGTYPGMMWMNRDMYLQGPIWAKIPNTDGKFHPAPHMGGFGMSNPPPQLLIKVTPTPADPPSTYQEKTMTSFLTQYASGQITYEIEWEVVSSHSERWNPQEQWSYTSAAAQNNFFWVDANGLYREGQVVGSRWISQHL</sequence>
<evidence type="ECO:0000256" key="3">
    <source>
        <dbReference type="ARBA" id="ARBA00022431"/>
    </source>
</evidence>
<dbReference type="GO" id="GO:0005198">
    <property type="term" value="F:structural molecule activity"/>
    <property type="evidence" value="ECO:0007669"/>
    <property type="project" value="InterPro"/>
</dbReference>
<dbReference type="InterPro" id="IPR016184">
    <property type="entry name" value="Capsid/spike_ssDNA_virus"/>
</dbReference>
<proteinExistence type="inferred from homology"/>
<dbReference type="InterPro" id="IPR001403">
    <property type="entry name" value="Parvovirus_coat"/>
</dbReference>
<evidence type="ECO:0000259" key="8">
    <source>
        <dbReference type="Pfam" id="PF08398"/>
    </source>
</evidence>
<dbReference type="SUPFAM" id="SSF88645">
    <property type="entry name" value="ssDNA viruses"/>
    <property type="match status" value="1"/>
</dbReference>
<protein>
    <submittedName>
        <fullName evidence="9">Capsid protein</fullName>
    </submittedName>
</protein>
<dbReference type="EMBL" id="MN794870">
    <property type="protein sequence ID" value="QJQ50420.1"/>
    <property type="molecule type" value="Genomic_DNA"/>
</dbReference>
<dbReference type="KEGG" id="vg:80536698"/>
<feature type="compositionally biased region" description="Basic residues" evidence="6">
    <location>
        <begin position="128"/>
        <end position="139"/>
    </location>
</feature>
<evidence type="ECO:0000313" key="10">
    <source>
        <dbReference type="Proteomes" id="UP000677211"/>
    </source>
</evidence>
<evidence type="ECO:0000256" key="2">
    <source>
        <dbReference type="ARBA" id="ARBA00005398"/>
    </source>
</evidence>
<feature type="compositionally biased region" description="Low complexity" evidence="6">
    <location>
        <begin position="93"/>
        <end position="123"/>
    </location>
</feature>
<keyword evidence="4" id="KW-0167">Capsid protein</keyword>
<gene>
    <name evidence="9" type="primary">VP1</name>
</gene>
<accession>A0A6M4C6I4</accession>
<name>A0A6M4C6I4_9VIRU</name>
<dbReference type="Proteomes" id="UP000677211">
    <property type="component" value="Segment"/>
</dbReference>
<feature type="domain" description="Coat protein VP1/VP2 Parvovirus" evidence="7">
    <location>
        <begin position="165"/>
        <end position="668"/>
    </location>
</feature>
<comment type="subcellular location">
    <subcellularLocation>
        <location evidence="1">Virion</location>
    </subcellularLocation>
</comment>
<keyword evidence="10" id="KW-1185">Reference proteome</keyword>
<organism evidence="9 10">
    <name type="scientific">Feline dependoparvovirus</name>
    <dbReference type="NCBI Taxonomy" id="2733691"/>
    <lineage>
        <taxon>Viruses</taxon>
        <taxon>Monodnaviria</taxon>
        <taxon>Shotokuvirae</taxon>
        <taxon>Cossaviricota</taxon>
        <taxon>Quintoviricetes</taxon>
        <taxon>Piccovirales</taxon>
        <taxon>Parvoviridae</taxon>
        <taxon>Parvovirinae</taxon>
        <taxon>Dependoparvovirus</taxon>
        <taxon>Dependoparvovirus carnivoran1</taxon>
    </lineage>
</organism>
<keyword evidence="3" id="KW-1140">T=1 icosahedral capsid protein</keyword>
<feature type="region of interest" description="Disordered" evidence="6">
    <location>
        <begin position="76"/>
        <end position="142"/>
    </location>
</feature>